<feature type="region of interest" description="Disordered" evidence="1">
    <location>
        <begin position="220"/>
        <end position="245"/>
    </location>
</feature>
<dbReference type="EMBL" id="JAGTJJ010000002">
    <property type="protein sequence ID" value="MDC3979978.1"/>
    <property type="molecule type" value="Genomic_DNA"/>
</dbReference>
<organism evidence="2 3">
    <name type="scientific">Polyangium jinanense</name>
    <dbReference type="NCBI Taxonomy" id="2829994"/>
    <lineage>
        <taxon>Bacteria</taxon>
        <taxon>Pseudomonadati</taxon>
        <taxon>Myxococcota</taxon>
        <taxon>Polyangia</taxon>
        <taxon>Polyangiales</taxon>
        <taxon>Polyangiaceae</taxon>
        <taxon>Polyangium</taxon>
    </lineage>
</organism>
<evidence type="ECO:0000313" key="3">
    <source>
        <dbReference type="Proteomes" id="UP001151081"/>
    </source>
</evidence>
<dbReference type="RefSeq" id="WP_272417013.1">
    <property type="nucleotide sequence ID" value="NZ_JAGTJJ010000002.1"/>
</dbReference>
<reference evidence="2 3" key="1">
    <citation type="submission" date="2021-04" db="EMBL/GenBank/DDBJ databases">
        <title>Genome analysis of Polyangium sp.</title>
        <authorList>
            <person name="Li Y."/>
            <person name="Wang J."/>
        </authorList>
    </citation>
    <scope>NUCLEOTIDE SEQUENCE [LARGE SCALE GENOMIC DNA]</scope>
    <source>
        <strain evidence="2 3">SDU14</strain>
    </source>
</reference>
<gene>
    <name evidence="2" type="ORF">KEG57_05665</name>
</gene>
<feature type="compositionally biased region" description="Acidic residues" evidence="1">
    <location>
        <begin position="236"/>
        <end position="245"/>
    </location>
</feature>
<dbReference type="AlphaFoldDB" id="A0A9X3X092"/>
<dbReference type="Proteomes" id="UP001151081">
    <property type="component" value="Unassembled WGS sequence"/>
</dbReference>
<sequence>MADRSIDQDEVTIYGPYASNKIRKKLLGLIPEYDPALNYAADQIDAQTAAVKSAVEAARGTDASRRQGVRSKAPLLKQARALLGKFSTHLGAHDNGVIDRKVFFTKDGTAGSVGKAAADVVLAVTHITTKLAAPGCPVREAAHWHGRFDAMTKSLAPVVAFADDARIDRQSLTPEVEATRQVWLNGYVAAKALCESLLRHLGRVDQLRLYFYDLQVPAGTKVTEPPAEEPEAREAEDTDEDTGDE</sequence>
<proteinExistence type="predicted"/>
<accession>A0A9X3X092</accession>
<evidence type="ECO:0000313" key="2">
    <source>
        <dbReference type="EMBL" id="MDC3979978.1"/>
    </source>
</evidence>
<protein>
    <submittedName>
        <fullName evidence="2">Uncharacterized protein</fullName>
    </submittedName>
</protein>
<name>A0A9X3X092_9BACT</name>
<comment type="caution">
    <text evidence="2">The sequence shown here is derived from an EMBL/GenBank/DDBJ whole genome shotgun (WGS) entry which is preliminary data.</text>
</comment>
<keyword evidence="3" id="KW-1185">Reference proteome</keyword>
<evidence type="ECO:0000256" key="1">
    <source>
        <dbReference type="SAM" id="MobiDB-lite"/>
    </source>
</evidence>